<evidence type="ECO:0008006" key="3">
    <source>
        <dbReference type="Google" id="ProtNLM"/>
    </source>
</evidence>
<comment type="caution">
    <text evidence="1">The sequence shown here is derived from an EMBL/GenBank/DDBJ whole genome shotgun (WGS) entry which is preliminary data.</text>
</comment>
<dbReference type="EMBL" id="JBDFQZ010000004">
    <property type="protein sequence ID" value="KAK9732858.1"/>
    <property type="molecule type" value="Genomic_DNA"/>
</dbReference>
<dbReference type="PANTHER" id="PTHR47169">
    <property type="entry name" value="OS01G0541250 PROTEIN"/>
    <property type="match status" value="1"/>
</dbReference>
<evidence type="ECO:0000313" key="1">
    <source>
        <dbReference type="EMBL" id="KAK9732858.1"/>
    </source>
</evidence>
<dbReference type="AlphaFoldDB" id="A0AAW1LCF6"/>
<sequence>MKLPCTIVWRLVQKENIRAHTSKISSSTLNANLVFEAMFDVVHIDEKWFYMTRLTQKYYLLPNEKRSHKTCQSKRFITKIMFMVAVARPRFDKDGNCLFDGKVGIFPFPVTAPARRASKNRVRGTLEVKSIESITKIVVKKCLLEKVILAIKAKWLQGANKRIFIQQDNTKPHIIGSDEDFVHAAKSDGFDMELIQQPPNSPDMNILDLGFFRSIQTLQHKKSSRSICQLLDSVVNAFDTISYDKLKHVWVSLQAYMNEVMRLKGSNSYPLPHLGKNRMVRLGNWENQLKVNVDNIAIALNAITKEVQEISQQQATISE</sequence>
<reference evidence="1" key="1">
    <citation type="submission" date="2024-03" db="EMBL/GenBank/DDBJ databases">
        <title>WGS assembly of Saponaria officinalis var. Norfolk2.</title>
        <authorList>
            <person name="Jenkins J."/>
            <person name="Shu S."/>
            <person name="Grimwood J."/>
            <person name="Barry K."/>
            <person name="Goodstein D."/>
            <person name="Schmutz J."/>
            <person name="Leebens-Mack J."/>
            <person name="Osbourn A."/>
        </authorList>
    </citation>
    <scope>NUCLEOTIDE SEQUENCE [LARGE SCALE GENOMIC DNA]</scope>
    <source>
        <strain evidence="1">JIC</strain>
    </source>
</reference>
<organism evidence="1 2">
    <name type="scientific">Saponaria officinalis</name>
    <name type="common">Common soapwort</name>
    <name type="synonym">Lychnis saponaria</name>
    <dbReference type="NCBI Taxonomy" id="3572"/>
    <lineage>
        <taxon>Eukaryota</taxon>
        <taxon>Viridiplantae</taxon>
        <taxon>Streptophyta</taxon>
        <taxon>Embryophyta</taxon>
        <taxon>Tracheophyta</taxon>
        <taxon>Spermatophyta</taxon>
        <taxon>Magnoliopsida</taxon>
        <taxon>eudicotyledons</taxon>
        <taxon>Gunneridae</taxon>
        <taxon>Pentapetalae</taxon>
        <taxon>Caryophyllales</taxon>
        <taxon>Caryophyllaceae</taxon>
        <taxon>Caryophylleae</taxon>
        <taxon>Saponaria</taxon>
    </lineage>
</organism>
<dbReference type="InterPro" id="IPR036397">
    <property type="entry name" value="RNaseH_sf"/>
</dbReference>
<protein>
    <recommendedName>
        <fullName evidence="3">Transposase</fullName>
    </recommendedName>
</protein>
<dbReference type="Proteomes" id="UP001443914">
    <property type="component" value="Unassembled WGS sequence"/>
</dbReference>
<gene>
    <name evidence="1" type="ORF">RND81_04G027500</name>
</gene>
<proteinExistence type="predicted"/>
<accession>A0AAW1LCF6</accession>
<name>A0AAW1LCF6_SAPOF</name>
<dbReference type="GO" id="GO:0003676">
    <property type="term" value="F:nucleic acid binding"/>
    <property type="evidence" value="ECO:0007669"/>
    <property type="project" value="InterPro"/>
</dbReference>
<keyword evidence="2" id="KW-1185">Reference proteome</keyword>
<evidence type="ECO:0000313" key="2">
    <source>
        <dbReference type="Proteomes" id="UP001443914"/>
    </source>
</evidence>
<dbReference type="PANTHER" id="PTHR47169:SF2">
    <property type="entry name" value="OS01G0541250 PROTEIN"/>
    <property type="match status" value="1"/>
</dbReference>
<dbReference type="Gene3D" id="3.30.420.10">
    <property type="entry name" value="Ribonuclease H-like superfamily/Ribonuclease H"/>
    <property type="match status" value="1"/>
</dbReference>